<organism evidence="5 6">
    <name type="scientific">Prevotella bivia DNF00320</name>
    <dbReference type="NCBI Taxonomy" id="1401068"/>
    <lineage>
        <taxon>Bacteria</taxon>
        <taxon>Pseudomonadati</taxon>
        <taxon>Bacteroidota</taxon>
        <taxon>Bacteroidia</taxon>
        <taxon>Bacteroidales</taxon>
        <taxon>Prevotellaceae</taxon>
        <taxon>Prevotella</taxon>
    </lineage>
</organism>
<dbReference type="CDD" id="cd05680">
    <property type="entry name" value="M20_dipept_like"/>
    <property type="match status" value="1"/>
</dbReference>
<feature type="domain" description="Peptidase M20 dimerisation" evidence="4">
    <location>
        <begin position="191"/>
        <end position="350"/>
    </location>
</feature>
<dbReference type="OrthoDB" id="9761532at2"/>
<dbReference type="InterPro" id="IPR051458">
    <property type="entry name" value="Cyt/Met_Dipeptidase"/>
</dbReference>
<dbReference type="Pfam" id="PF07687">
    <property type="entry name" value="M20_dimer"/>
    <property type="match status" value="1"/>
</dbReference>
<dbReference type="NCBIfam" id="NF006579">
    <property type="entry name" value="PRK09104.1"/>
    <property type="match status" value="1"/>
</dbReference>
<evidence type="ECO:0000259" key="4">
    <source>
        <dbReference type="Pfam" id="PF07687"/>
    </source>
</evidence>
<dbReference type="Pfam" id="PF01546">
    <property type="entry name" value="Peptidase_M20"/>
    <property type="match status" value="1"/>
</dbReference>
<evidence type="ECO:0000256" key="2">
    <source>
        <dbReference type="ARBA" id="ARBA00022723"/>
    </source>
</evidence>
<dbReference type="PANTHER" id="PTHR43270">
    <property type="entry name" value="BETA-ALA-HIS DIPEPTIDASE"/>
    <property type="match status" value="1"/>
</dbReference>
<name>A0A096AB55_9BACT</name>
<dbReference type="InterPro" id="IPR011650">
    <property type="entry name" value="Peptidase_M20_dimer"/>
</dbReference>
<proteinExistence type="predicted"/>
<dbReference type="RefSeq" id="WP_036867534.1">
    <property type="nucleotide sequence ID" value="NZ_JRNQ01000048.1"/>
</dbReference>
<accession>A0A096AB55</accession>
<dbReference type="FunFam" id="3.30.70.360:FF:000016">
    <property type="entry name" value="Peptidase family M20/M25/M40"/>
    <property type="match status" value="1"/>
</dbReference>
<dbReference type="NCBIfam" id="NF006053">
    <property type="entry name" value="PRK08201.1"/>
    <property type="match status" value="1"/>
</dbReference>
<keyword evidence="2" id="KW-0479">Metal-binding</keyword>
<dbReference type="EMBL" id="JRNQ01000048">
    <property type="protein sequence ID" value="KGF44175.1"/>
    <property type="molecule type" value="Genomic_DNA"/>
</dbReference>
<evidence type="ECO:0000313" key="6">
    <source>
        <dbReference type="Proteomes" id="UP000029525"/>
    </source>
</evidence>
<protein>
    <submittedName>
        <fullName evidence="5">Peptidase M20</fullName>
    </submittedName>
</protein>
<dbReference type="PANTHER" id="PTHR43270:SF12">
    <property type="entry name" value="SUCCINYL-DIAMINOPIMELATE DESUCCINYLASE"/>
    <property type="match status" value="1"/>
</dbReference>
<dbReference type="Gene3D" id="3.40.630.10">
    <property type="entry name" value="Zn peptidases"/>
    <property type="match status" value="1"/>
</dbReference>
<dbReference type="GO" id="GO:0046872">
    <property type="term" value="F:metal ion binding"/>
    <property type="evidence" value="ECO:0007669"/>
    <property type="project" value="UniProtKB-KW"/>
</dbReference>
<dbReference type="GO" id="GO:0008233">
    <property type="term" value="F:peptidase activity"/>
    <property type="evidence" value="ECO:0007669"/>
    <property type="project" value="UniProtKB-KW"/>
</dbReference>
<dbReference type="Gene3D" id="3.30.70.360">
    <property type="match status" value="1"/>
</dbReference>
<dbReference type="SUPFAM" id="SSF53187">
    <property type="entry name" value="Zn-dependent exopeptidases"/>
    <property type="match status" value="1"/>
</dbReference>
<evidence type="ECO:0000313" key="5">
    <source>
        <dbReference type="EMBL" id="KGF44175.1"/>
    </source>
</evidence>
<gene>
    <name evidence="5" type="ORF">HMPREF0647_07720</name>
</gene>
<dbReference type="Proteomes" id="UP000029525">
    <property type="component" value="Unassembled WGS sequence"/>
</dbReference>
<reference evidence="5 6" key="1">
    <citation type="submission" date="2014-07" db="EMBL/GenBank/DDBJ databases">
        <authorList>
            <person name="McCorrison J."/>
            <person name="Sanka R."/>
            <person name="Torralba M."/>
            <person name="Gillis M."/>
            <person name="Haft D.H."/>
            <person name="Methe B."/>
            <person name="Sutton G."/>
            <person name="Nelson K.E."/>
        </authorList>
    </citation>
    <scope>NUCLEOTIDE SEQUENCE [LARGE SCALE GENOMIC DNA]</scope>
    <source>
        <strain evidence="5 6">DNF00320</strain>
    </source>
</reference>
<sequence>MIKEYIKENEGRILEELFSLIRIPSVSAQPEKHGKDMLRCAERWKELLLMAGVDKAEIMPTEGNPVVYGEKIVDTAAKTILIYGHYDVMPAEPFDLWKSEPFEPIVRNGHIWARGADDDKGQSFIQAKAFEYVVKNNLLKHNIKFILEGEEEIGSPSLSNFCTKHKELLKSDIILVSDTSMLSADLPSLTTGLRGLAYWQIEVTGPNHDLHSGHFGGAVANPIYELCKMITNSLDADGKITFPGFYNDVEDIPEEERKMVAQIPFNEEKYKQALDVEELFGEKGYSTIERNGFRPSFDVCGIWGGYQGEGSKTVIPSKAYAKISCRLVPHQDHEKIGQLVVDYFQKIAPKSVKVNIQSLHGGQGYVCPIDLPAYKAAERGFEAAFGKRPLAVRRGGSIPIISIFEKILGVKTILMGFGLESNAIHSPNENMPLEIFWKGIETVINFHAEFDKV</sequence>
<evidence type="ECO:0000256" key="1">
    <source>
        <dbReference type="ARBA" id="ARBA00022670"/>
    </source>
</evidence>
<dbReference type="AlphaFoldDB" id="A0A096AB55"/>
<keyword evidence="1" id="KW-0645">Protease</keyword>
<evidence type="ECO:0000256" key="3">
    <source>
        <dbReference type="ARBA" id="ARBA00022801"/>
    </source>
</evidence>
<keyword evidence="3" id="KW-0378">Hydrolase</keyword>
<dbReference type="InterPro" id="IPR002933">
    <property type="entry name" value="Peptidase_M20"/>
</dbReference>
<dbReference type="GO" id="GO:0006508">
    <property type="term" value="P:proteolysis"/>
    <property type="evidence" value="ECO:0007669"/>
    <property type="project" value="UniProtKB-KW"/>
</dbReference>
<comment type="caution">
    <text evidence="5">The sequence shown here is derived from an EMBL/GenBank/DDBJ whole genome shotgun (WGS) entry which is preliminary data.</text>
</comment>